<proteinExistence type="predicted"/>
<keyword evidence="1" id="KW-0732">Signal</keyword>
<evidence type="ECO:0000313" key="3">
    <source>
        <dbReference type="Proteomes" id="UP000217343"/>
    </source>
</evidence>
<accession>A0A250JVL7</accession>
<sequence length="150" mass="15799">MLLRRRRLSPLAALLAAVTCSAPAVAADVDPASLYEVTTEGTSTQVKAGEKGTFVLAIKSKAGAHVSDEAPLKLELKGSQLTPAKEKLVLADSVARKAEGQAFADPRFEVPFTAAAAGKGSLDAKLVFFICTEKLCARQQKTFSLPVEVL</sequence>
<organism evidence="2 3">
    <name type="scientific">Corallococcus macrosporus DSM 14697</name>
    <dbReference type="NCBI Taxonomy" id="1189310"/>
    <lineage>
        <taxon>Bacteria</taxon>
        <taxon>Pseudomonadati</taxon>
        <taxon>Myxococcota</taxon>
        <taxon>Myxococcia</taxon>
        <taxon>Myxococcales</taxon>
        <taxon>Cystobacterineae</taxon>
        <taxon>Myxococcaceae</taxon>
        <taxon>Corallococcus</taxon>
    </lineage>
</organism>
<reference evidence="2 3" key="1">
    <citation type="submission" date="2017-06" db="EMBL/GenBank/DDBJ databases">
        <title>Sequencing and comparative analysis of myxobacterial genomes.</title>
        <authorList>
            <person name="Rupp O."/>
            <person name="Goesmann A."/>
            <person name="Sogaard-Andersen L."/>
        </authorList>
    </citation>
    <scope>NUCLEOTIDE SEQUENCE [LARGE SCALE GENOMIC DNA]</scope>
    <source>
        <strain evidence="2 3">DSM 14697</strain>
    </source>
</reference>
<feature type="chain" id="PRO_5013304300" description="Thiol:disulfide interchange protein DsbD N-terminal domain-containing protein" evidence="1">
    <location>
        <begin position="27"/>
        <end position="150"/>
    </location>
</feature>
<evidence type="ECO:0008006" key="4">
    <source>
        <dbReference type="Google" id="ProtNLM"/>
    </source>
</evidence>
<name>A0A250JVL7_9BACT</name>
<keyword evidence="3" id="KW-1185">Reference proteome</keyword>
<evidence type="ECO:0000256" key="1">
    <source>
        <dbReference type="SAM" id="SignalP"/>
    </source>
</evidence>
<gene>
    <name evidence="2" type="ORF">MYMAC_003010</name>
</gene>
<protein>
    <recommendedName>
        <fullName evidence="4">Thiol:disulfide interchange protein DsbD N-terminal domain-containing protein</fullName>
    </recommendedName>
</protein>
<dbReference type="AlphaFoldDB" id="A0A250JVL7"/>
<dbReference type="KEGG" id="mmas:MYMAC_003010"/>
<feature type="signal peptide" evidence="1">
    <location>
        <begin position="1"/>
        <end position="26"/>
    </location>
</feature>
<dbReference type="EMBL" id="CP022203">
    <property type="protein sequence ID" value="ATB47401.1"/>
    <property type="molecule type" value="Genomic_DNA"/>
</dbReference>
<dbReference type="Proteomes" id="UP000217343">
    <property type="component" value="Chromosome"/>
</dbReference>
<evidence type="ECO:0000313" key="2">
    <source>
        <dbReference type="EMBL" id="ATB47401.1"/>
    </source>
</evidence>